<keyword evidence="2" id="KW-1185">Reference proteome</keyword>
<accession>A0ABY3SNT3</accession>
<reference evidence="1 2" key="1">
    <citation type="journal article" date="2024" name="Int. J. Syst. Evol. Microbiol.">
        <title>Paenibacillus hexagrammi sp. nov., a novel bacterium isolated from the gut content of Hexagrammos agrammus.</title>
        <authorList>
            <person name="Jung H.K."/>
            <person name="Kim D.G."/>
            <person name="Zin H."/>
            <person name="Park J."/>
            <person name="Jung H."/>
            <person name="Kim Y.O."/>
            <person name="Kong H.J."/>
            <person name="Kim J.W."/>
            <person name="Kim Y.S."/>
        </authorList>
    </citation>
    <scope>NUCLEOTIDE SEQUENCE [LARGE SCALE GENOMIC DNA]</scope>
    <source>
        <strain evidence="1 2">YPD9-1</strain>
    </source>
</reference>
<name>A0ABY3SNT3_9BACL</name>
<dbReference type="PROSITE" id="PS51257">
    <property type="entry name" value="PROKAR_LIPOPROTEIN"/>
    <property type="match status" value="1"/>
</dbReference>
<evidence type="ECO:0000313" key="2">
    <source>
        <dbReference type="Proteomes" id="UP001649230"/>
    </source>
</evidence>
<evidence type="ECO:0008006" key="3">
    <source>
        <dbReference type="Google" id="ProtNLM"/>
    </source>
</evidence>
<proteinExistence type="predicted"/>
<protein>
    <recommendedName>
        <fullName evidence="3">Lipoprotein</fullName>
    </recommendedName>
</protein>
<dbReference type="RefSeq" id="WP_235121700.1">
    <property type="nucleotide sequence ID" value="NZ_CP090978.1"/>
</dbReference>
<evidence type="ECO:0000313" key="1">
    <source>
        <dbReference type="EMBL" id="UJF35128.1"/>
    </source>
</evidence>
<dbReference type="Proteomes" id="UP001649230">
    <property type="component" value="Chromosome"/>
</dbReference>
<dbReference type="EMBL" id="CP090978">
    <property type="protein sequence ID" value="UJF35128.1"/>
    <property type="molecule type" value="Genomic_DNA"/>
</dbReference>
<gene>
    <name evidence="1" type="ORF">L0M14_08350</name>
</gene>
<organism evidence="1 2">
    <name type="scientific">Paenibacillus hexagrammi</name>
    <dbReference type="NCBI Taxonomy" id="2908839"/>
    <lineage>
        <taxon>Bacteria</taxon>
        <taxon>Bacillati</taxon>
        <taxon>Bacillota</taxon>
        <taxon>Bacilli</taxon>
        <taxon>Bacillales</taxon>
        <taxon>Paenibacillaceae</taxon>
        <taxon>Paenibacillus</taxon>
    </lineage>
</organism>
<sequence>MRSTMMLLAILVVMITLLIGCKSNTVDSEPLQPITLKQLYPGDIQNVDQIDIRSGSTGELKSYTNQKMIHAWIDAVSELELQPDPNQEGRTGFQYSVTLYEHKESKLSFLTNSIHGHYYLDNKAFTDLIKQLFESTPQ</sequence>